<dbReference type="InterPro" id="IPR050625">
    <property type="entry name" value="ParA/MinD_ATPase"/>
</dbReference>
<proteinExistence type="predicted"/>
<reference evidence="4" key="1">
    <citation type="submission" date="2016-06" db="EMBL/GenBank/DDBJ databases">
        <authorList>
            <person name="Varghese N."/>
        </authorList>
    </citation>
    <scope>NUCLEOTIDE SEQUENCE [LARGE SCALE GENOMIC DNA]</scope>
    <source>
        <strain evidence="4">DSM 46123</strain>
    </source>
</reference>
<protein>
    <submittedName>
        <fullName evidence="3">CobQ/CobB/MinD/ParA nucleotide binding domain-containing protein</fullName>
    </submittedName>
</protein>
<dbReference type="GO" id="GO:0005829">
    <property type="term" value="C:cytosol"/>
    <property type="evidence" value="ECO:0007669"/>
    <property type="project" value="TreeGrafter"/>
</dbReference>
<dbReference type="EMBL" id="FMHU01000002">
    <property type="protein sequence ID" value="SCL25857.1"/>
    <property type="molecule type" value="Genomic_DNA"/>
</dbReference>
<evidence type="ECO:0000256" key="1">
    <source>
        <dbReference type="ARBA" id="ARBA00022741"/>
    </source>
</evidence>
<dbReference type="STRING" id="47866.GA0074694_4343"/>
<accession>A0A1C6S8P9</accession>
<dbReference type="NCBIfam" id="NF040564">
    <property type="entry name" value="SCO2523_fam"/>
    <property type="match status" value="1"/>
</dbReference>
<keyword evidence="1" id="KW-0547">Nucleotide-binding</keyword>
<dbReference type="GO" id="GO:0016887">
    <property type="term" value="F:ATP hydrolysis activity"/>
    <property type="evidence" value="ECO:0007669"/>
    <property type="project" value="TreeGrafter"/>
</dbReference>
<dbReference type="RefSeq" id="WP_091461120.1">
    <property type="nucleotide sequence ID" value="NZ_FMHU01000002.1"/>
</dbReference>
<dbReference type="InterPro" id="IPR027417">
    <property type="entry name" value="P-loop_NTPase"/>
</dbReference>
<evidence type="ECO:0000256" key="2">
    <source>
        <dbReference type="ARBA" id="ARBA00022840"/>
    </source>
</evidence>
<dbReference type="AlphaFoldDB" id="A0A1C6S8P9"/>
<sequence>MLVFAASDKGGTGRSVTSCNVVYRRALAGAEVCYLDFDFGSPTAGSIFQIVDAARGVREGGGLHSYLMEQDPQAAVEEPRRIDVWNRSARASLRHRPPGSGQLMLFPGDQDGGEFRPDKEALRRCVRLLLALDEEFDMCLVDLSAGRSYATQLVLEATADPALHGVVARWLVFHRWTRQHIPAAAGLVYGRDGILDVGERAGHDRDRLAASIRFVRTAVVDPDSAELRGLRPAQVAWLRDCDQDLRRLAARHRVGRLALLGSVPLDPVLQWREQLLSDNDVVARDIANLSTVAAFDELARNLVDDEMWATT</sequence>
<organism evidence="3 4">
    <name type="scientific">Micromonospora inyonensis</name>
    <dbReference type="NCBI Taxonomy" id="47866"/>
    <lineage>
        <taxon>Bacteria</taxon>
        <taxon>Bacillati</taxon>
        <taxon>Actinomycetota</taxon>
        <taxon>Actinomycetes</taxon>
        <taxon>Micromonosporales</taxon>
        <taxon>Micromonosporaceae</taxon>
        <taxon>Micromonospora</taxon>
    </lineage>
</organism>
<keyword evidence="2" id="KW-0067">ATP-binding</keyword>
<evidence type="ECO:0000313" key="3">
    <source>
        <dbReference type="EMBL" id="SCL25857.1"/>
    </source>
</evidence>
<dbReference type="SUPFAM" id="SSF52540">
    <property type="entry name" value="P-loop containing nucleoside triphosphate hydrolases"/>
    <property type="match status" value="1"/>
</dbReference>
<dbReference type="PANTHER" id="PTHR43384">
    <property type="entry name" value="SEPTUM SITE-DETERMINING PROTEIN MIND HOMOLOG, CHLOROPLASTIC-RELATED"/>
    <property type="match status" value="1"/>
</dbReference>
<evidence type="ECO:0000313" key="4">
    <source>
        <dbReference type="Proteomes" id="UP000198906"/>
    </source>
</evidence>
<dbReference type="GO" id="GO:0051782">
    <property type="term" value="P:negative regulation of cell division"/>
    <property type="evidence" value="ECO:0007669"/>
    <property type="project" value="TreeGrafter"/>
</dbReference>
<dbReference type="PANTHER" id="PTHR43384:SF6">
    <property type="entry name" value="SEPTUM SITE-DETERMINING PROTEIN MIND HOMOLOG, CHLOROPLASTIC"/>
    <property type="match status" value="1"/>
</dbReference>
<dbReference type="Proteomes" id="UP000198906">
    <property type="component" value="Unassembled WGS sequence"/>
</dbReference>
<dbReference type="GO" id="GO:0009898">
    <property type="term" value="C:cytoplasmic side of plasma membrane"/>
    <property type="evidence" value="ECO:0007669"/>
    <property type="project" value="TreeGrafter"/>
</dbReference>
<dbReference type="Gene3D" id="3.40.50.300">
    <property type="entry name" value="P-loop containing nucleotide triphosphate hydrolases"/>
    <property type="match status" value="1"/>
</dbReference>
<dbReference type="GO" id="GO:0005524">
    <property type="term" value="F:ATP binding"/>
    <property type="evidence" value="ECO:0007669"/>
    <property type="project" value="UniProtKB-KW"/>
</dbReference>
<name>A0A1C6S8P9_9ACTN</name>
<gene>
    <name evidence="3" type="ORF">GA0074694_4343</name>
</gene>
<keyword evidence="4" id="KW-1185">Reference proteome</keyword>